<evidence type="ECO:0000259" key="2">
    <source>
        <dbReference type="Pfam" id="PF04038"/>
    </source>
</evidence>
<dbReference type="GeneID" id="65883509"/>
<comment type="function">
    <text evidence="1">Catalyzes the conversion of 7,8-dihydroneopterin (H2Neo) to 6-hydroxymethyl-7,8-dihydropterin (6-HMD).</text>
</comment>
<dbReference type="GO" id="GO:2001118">
    <property type="term" value="P:tetrahydromethanopterin biosynthetic process"/>
    <property type="evidence" value="ECO:0007669"/>
    <property type="project" value="UniProtKB-UniRule"/>
</dbReference>
<feature type="domain" description="Dihydroneopterin aldolase MtpD C-terminal" evidence="2">
    <location>
        <begin position="17"/>
        <end position="117"/>
    </location>
</feature>
<feature type="binding site" evidence="1">
    <location>
        <position position="25"/>
    </location>
    <ligand>
        <name>substrate</name>
    </ligand>
</feature>
<comment type="similarity">
    <text evidence="1">Belongs to the archaeal dihydroneopterin aldolase family.</text>
</comment>
<dbReference type="SUPFAM" id="SSF143560">
    <property type="entry name" value="MK0786-like"/>
    <property type="match status" value="1"/>
</dbReference>
<comment type="catalytic activity">
    <reaction evidence="1">
        <text>7,8-dihydroneopterin = 6-hydroxymethyl-7,8-dihydropterin + glycolaldehyde</text>
        <dbReference type="Rhea" id="RHEA:10540"/>
        <dbReference type="ChEBI" id="CHEBI:17001"/>
        <dbReference type="ChEBI" id="CHEBI:17071"/>
        <dbReference type="ChEBI" id="CHEBI:44841"/>
        <dbReference type="EC" id="4.1.2.25"/>
    </reaction>
</comment>
<accession>A0A8D6PVU0</accession>
<keyword evidence="4" id="KW-1185">Reference proteome</keyword>
<evidence type="ECO:0000256" key="1">
    <source>
        <dbReference type="HAMAP-Rule" id="MF_02130"/>
    </source>
</evidence>
<sequence length="125" mass="14783">MRVENSEIFEKYFKNLSDRERAVFEGGITLGALFHQFVGTPVSKKNKELLERAIEESMKNQPFVYDIKVKIKNVEEKYVSLDGKMLNVDLKIKVNNTIAHLKLEYIPEIDYPLMYVKDFKEEYDR</sequence>
<gene>
    <name evidence="1 3" type="primary">mptD</name>
    <name evidence="3" type="ORF">MLAUSG7_0703</name>
</gene>
<dbReference type="InterPro" id="IPR036839">
    <property type="entry name" value="MptD_sf"/>
</dbReference>
<proteinExistence type="inferred from homology"/>
<dbReference type="KEGG" id="mesg:MLAUSG7_0703"/>
<dbReference type="RefSeq" id="WP_214400557.1">
    <property type="nucleotide sequence ID" value="NZ_LR792632.1"/>
</dbReference>
<dbReference type="AlphaFoldDB" id="A0A8D6PVU0"/>
<dbReference type="UniPathway" id="UPA00065"/>
<dbReference type="EC" id="4.1.2.25" evidence="1"/>
<comment type="subunit">
    <text evidence="1">Homotetramer.</text>
</comment>
<keyword evidence="1 3" id="KW-0456">Lyase</keyword>
<comment type="pathway">
    <text evidence="1">Cofactor biosynthesis; 5,6,7,8-tetrahydromethanopterin biosynthesis.</text>
</comment>
<dbReference type="Proteomes" id="UP000679213">
    <property type="component" value="Chromosome I"/>
</dbReference>
<protein>
    <recommendedName>
        <fullName evidence="1">Dihydroneopterin aldolase</fullName>
        <shortName evidence="1">DHNA</shortName>
        <ecNumber evidence="1">4.1.2.25</ecNumber>
    </recommendedName>
    <alternativeName>
        <fullName evidence="1">7,8-dihydroneopterin aldolase</fullName>
    </alternativeName>
</protein>
<dbReference type="Gene3D" id="3.30.1300.20">
    <property type="entry name" value="7,8-dihydroneopterin aldolase (MptD)"/>
    <property type="match status" value="1"/>
</dbReference>
<feature type="binding site" evidence="1">
    <location>
        <position position="114"/>
    </location>
    <ligand>
        <name>substrate</name>
    </ligand>
</feature>
<reference evidence="3 4" key="1">
    <citation type="submission" date="2020-04" db="EMBL/GenBank/DDBJ databases">
        <authorList>
            <consortium name="Genoscope - CEA"/>
            <person name="William W."/>
        </authorList>
    </citation>
    <scope>NUCLEOTIDE SEQUENCE [LARGE SCALE GENOMIC DNA]</scope>
    <source>
        <strain evidence="3 4">SG7</strain>
    </source>
</reference>
<organism evidence="3 4">
    <name type="scientific">Methanocaldococcus lauensis</name>
    <dbReference type="NCBI Taxonomy" id="2546128"/>
    <lineage>
        <taxon>Archaea</taxon>
        <taxon>Methanobacteriati</taxon>
        <taxon>Methanobacteriota</taxon>
        <taxon>Methanomada group</taxon>
        <taxon>Methanococci</taxon>
        <taxon>Methanococcales</taxon>
        <taxon>Methanocaldococcaceae</taxon>
        <taxon>Methanocaldococcus</taxon>
    </lineage>
</organism>
<dbReference type="InterPro" id="IPR007181">
    <property type="entry name" value="MtpD_C"/>
</dbReference>
<dbReference type="HAMAP" id="MF_02130">
    <property type="entry name" value="DHNA_arch"/>
    <property type="match status" value="1"/>
</dbReference>
<dbReference type="InterPro" id="IPR027508">
    <property type="entry name" value="DHN_aldolase_MptD"/>
</dbReference>
<dbReference type="EMBL" id="LR792632">
    <property type="protein sequence ID" value="CAB3288392.1"/>
    <property type="molecule type" value="Genomic_DNA"/>
</dbReference>
<name>A0A8D6PVU0_9EURY</name>
<dbReference type="Pfam" id="PF04038">
    <property type="entry name" value="DHNA"/>
    <property type="match status" value="1"/>
</dbReference>
<dbReference type="GO" id="GO:0004150">
    <property type="term" value="F:dihydroneopterin aldolase activity"/>
    <property type="evidence" value="ECO:0007669"/>
    <property type="project" value="UniProtKB-UniRule"/>
</dbReference>
<evidence type="ECO:0000313" key="4">
    <source>
        <dbReference type="Proteomes" id="UP000679213"/>
    </source>
</evidence>
<evidence type="ECO:0000313" key="3">
    <source>
        <dbReference type="EMBL" id="CAB3288392.1"/>
    </source>
</evidence>